<organism evidence="2 3">
    <name type="scientific">Platanthera guangdongensis</name>
    <dbReference type="NCBI Taxonomy" id="2320717"/>
    <lineage>
        <taxon>Eukaryota</taxon>
        <taxon>Viridiplantae</taxon>
        <taxon>Streptophyta</taxon>
        <taxon>Embryophyta</taxon>
        <taxon>Tracheophyta</taxon>
        <taxon>Spermatophyta</taxon>
        <taxon>Magnoliopsida</taxon>
        <taxon>Liliopsida</taxon>
        <taxon>Asparagales</taxon>
        <taxon>Orchidaceae</taxon>
        <taxon>Orchidoideae</taxon>
        <taxon>Orchideae</taxon>
        <taxon>Orchidinae</taxon>
        <taxon>Platanthera</taxon>
    </lineage>
</organism>
<evidence type="ECO:0000313" key="2">
    <source>
        <dbReference type="EMBL" id="KAK8958082.1"/>
    </source>
</evidence>
<keyword evidence="3" id="KW-1185">Reference proteome</keyword>
<dbReference type="EMBL" id="JBBWWR010000012">
    <property type="protein sequence ID" value="KAK8958082.1"/>
    <property type="molecule type" value="Genomic_DNA"/>
</dbReference>
<evidence type="ECO:0000313" key="3">
    <source>
        <dbReference type="Proteomes" id="UP001412067"/>
    </source>
</evidence>
<reference evidence="2 3" key="1">
    <citation type="journal article" date="2022" name="Nat. Plants">
        <title>Genomes of leafy and leafless Platanthera orchids illuminate the evolution of mycoheterotrophy.</title>
        <authorList>
            <person name="Li M.H."/>
            <person name="Liu K.W."/>
            <person name="Li Z."/>
            <person name="Lu H.C."/>
            <person name="Ye Q.L."/>
            <person name="Zhang D."/>
            <person name="Wang J.Y."/>
            <person name="Li Y.F."/>
            <person name="Zhong Z.M."/>
            <person name="Liu X."/>
            <person name="Yu X."/>
            <person name="Liu D.K."/>
            <person name="Tu X.D."/>
            <person name="Liu B."/>
            <person name="Hao Y."/>
            <person name="Liao X.Y."/>
            <person name="Jiang Y.T."/>
            <person name="Sun W.H."/>
            <person name="Chen J."/>
            <person name="Chen Y.Q."/>
            <person name="Ai Y."/>
            <person name="Zhai J.W."/>
            <person name="Wu S.S."/>
            <person name="Zhou Z."/>
            <person name="Hsiao Y.Y."/>
            <person name="Wu W.L."/>
            <person name="Chen Y.Y."/>
            <person name="Lin Y.F."/>
            <person name="Hsu J.L."/>
            <person name="Li C.Y."/>
            <person name="Wang Z.W."/>
            <person name="Zhao X."/>
            <person name="Zhong W.Y."/>
            <person name="Ma X.K."/>
            <person name="Ma L."/>
            <person name="Huang J."/>
            <person name="Chen G.Z."/>
            <person name="Huang M.Z."/>
            <person name="Huang L."/>
            <person name="Peng D.H."/>
            <person name="Luo Y.B."/>
            <person name="Zou S.Q."/>
            <person name="Chen S.P."/>
            <person name="Lan S."/>
            <person name="Tsai W.C."/>
            <person name="Van de Peer Y."/>
            <person name="Liu Z.J."/>
        </authorList>
    </citation>
    <scope>NUCLEOTIDE SEQUENCE [LARGE SCALE GENOMIC DNA]</scope>
    <source>
        <strain evidence="2">Lor288</strain>
    </source>
</reference>
<accession>A0ABR2M1X9</accession>
<dbReference type="Proteomes" id="UP001412067">
    <property type="component" value="Unassembled WGS sequence"/>
</dbReference>
<sequence length="85" mass="8945">MAPTAAMLFFCYQRCKSRPPSFPHTHPSHSFNGSAGSVSFRFSLSNGGGSSLHFRKTPDAAAAAGKVGGRGDAGDEQGIKFTREP</sequence>
<feature type="region of interest" description="Disordered" evidence="1">
    <location>
        <begin position="59"/>
        <end position="85"/>
    </location>
</feature>
<proteinExistence type="predicted"/>
<name>A0ABR2M1X9_9ASPA</name>
<comment type="caution">
    <text evidence="2">The sequence shown here is derived from an EMBL/GenBank/DDBJ whole genome shotgun (WGS) entry which is preliminary data.</text>
</comment>
<evidence type="ECO:0000256" key="1">
    <source>
        <dbReference type="SAM" id="MobiDB-lite"/>
    </source>
</evidence>
<gene>
    <name evidence="2" type="ORF">KSP40_PGU012864</name>
</gene>
<protein>
    <submittedName>
        <fullName evidence="2">Uncharacterized protein</fullName>
    </submittedName>
</protein>